<dbReference type="SUPFAM" id="SSF57716">
    <property type="entry name" value="Glucocorticoid receptor-like (DNA-binding domain)"/>
    <property type="match status" value="1"/>
</dbReference>
<sequence>MFPSIKKPELERFCQMPELPEVENVRRTLEKLVAGKTVHEVEVFWPKIVKHPQDCREFSRILKGQTIQKIGRKGKYLLFYLDRDVLVSHLRMEGKYGLFQRDEPMDKHTHVVLTFHDGKQLRYRDVRKFGTMHVFPIGTEWDRMPLAGLGPEPFSEAFTPRYLHEKLQKTSRPVKSVLLDQRVVAGIGNIYADEALFRAAIHPAAPGSRLTAKRVQRLHEAILSTLREAVEKGGSTVRSYADSQGNSGRFQWELSVYGREGEPCRRCGRLIEKMKLGGRGTHFCRRCQK</sequence>
<evidence type="ECO:0000256" key="6">
    <source>
        <dbReference type="ARBA" id="ARBA00022771"/>
    </source>
</evidence>
<dbReference type="PANTHER" id="PTHR22993:SF9">
    <property type="entry name" value="FORMAMIDOPYRIMIDINE-DNA GLYCOSYLASE"/>
    <property type="match status" value="1"/>
</dbReference>
<feature type="active site" description="Proton donor; for beta-elimination activity" evidence="15">
    <location>
        <position position="75"/>
    </location>
</feature>
<keyword evidence="13 15" id="KW-0326">Glycosidase</keyword>
<dbReference type="PROSITE" id="PS01242">
    <property type="entry name" value="ZF_FPG_1"/>
    <property type="match status" value="1"/>
</dbReference>
<dbReference type="Proteomes" id="UP000075683">
    <property type="component" value="Unassembled WGS sequence"/>
</dbReference>
<comment type="cofactor">
    <cofactor evidence="15">
        <name>Zn(2+)</name>
        <dbReference type="ChEBI" id="CHEBI:29105"/>
    </cofactor>
    <text evidence="15">Binds 1 zinc ion per subunit.</text>
</comment>
<accession>A0A150M0G7</accession>
<dbReference type="HAMAP" id="MF_00103">
    <property type="entry name" value="Fapy_DNA_glycosyl"/>
    <property type="match status" value="1"/>
</dbReference>
<reference evidence="18 19" key="1">
    <citation type="submission" date="2016-01" db="EMBL/GenBank/DDBJ databases">
        <title>Draft Genome Sequences of Seven Thermophilic Sporeformers Isolated from Foods.</title>
        <authorList>
            <person name="Berendsen E.M."/>
            <person name="Wells-Bennik M.H."/>
            <person name="Krawcyk A.O."/>
            <person name="De Jong A."/>
            <person name="Holsappel S."/>
            <person name="Eijlander R.T."/>
            <person name="Kuipers O.P."/>
        </authorList>
    </citation>
    <scope>NUCLEOTIDE SEQUENCE [LARGE SCALE GENOMIC DNA]</scope>
    <source>
        <strain evidence="18 19">B4135</strain>
    </source>
</reference>
<comment type="catalytic activity">
    <reaction evidence="1 15">
        <text>Hydrolysis of DNA containing ring-opened 7-methylguanine residues, releasing 2,6-diamino-4-hydroxy-5-(N-methyl)formamidopyrimidine.</text>
        <dbReference type="EC" id="3.2.2.23"/>
    </reaction>
</comment>
<evidence type="ECO:0000256" key="9">
    <source>
        <dbReference type="ARBA" id="ARBA00023125"/>
    </source>
</evidence>
<dbReference type="InterPro" id="IPR000214">
    <property type="entry name" value="Znf_DNA_glyclase/AP_lyase"/>
</dbReference>
<protein>
    <recommendedName>
        <fullName evidence="15">Formamidopyrimidine-DNA glycosylase</fullName>
        <shortName evidence="15">Fapy-DNA glycosylase</shortName>
        <ecNumber evidence="15">3.2.2.23</ecNumber>
    </recommendedName>
    <alternativeName>
        <fullName evidence="15">DNA-(apurinic or apyrimidinic site) lyase MutM</fullName>
        <shortName evidence="15">AP lyase MutM</shortName>
        <ecNumber evidence="15">4.2.99.18</ecNumber>
    </alternativeName>
</protein>
<evidence type="ECO:0000256" key="5">
    <source>
        <dbReference type="ARBA" id="ARBA00022763"/>
    </source>
</evidence>
<evidence type="ECO:0000313" key="19">
    <source>
        <dbReference type="Proteomes" id="UP000075683"/>
    </source>
</evidence>
<dbReference type="PROSITE" id="PS51066">
    <property type="entry name" value="ZF_FPG_2"/>
    <property type="match status" value="1"/>
</dbReference>
<comment type="catalytic activity">
    <reaction evidence="14 15">
        <text>2'-deoxyribonucleotide-(2'-deoxyribose 5'-phosphate)-2'-deoxyribonucleotide-DNA = a 3'-end 2'-deoxyribonucleotide-(2,3-dehydro-2,3-deoxyribose 5'-phosphate)-DNA + a 5'-end 5'-phospho-2'-deoxyribonucleoside-DNA + H(+)</text>
        <dbReference type="Rhea" id="RHEA:66592"/>
        <dbReference type="Rhea" id="RHEA-COMP:13180"/>
        <dbReference type="Rhea" id="RHEA-COMP:16897"/>
        <dbReference type="Rhea" id="RHEA-COMP:17067"/>
        <dbReference type="ChEBI" id="CHEBI:15378"/>
        <dbReference type="ChEBI" id="CHEBI:136412"/>
        <dbReference type="ChEBI" id="CHEBI:157695"/>
        <dbReference type="ChEBI" id="CHEBI:167181"/>
        <dbReference type="EC" id="4.2.99.18"/>
    </reaction>
</comment>
<dbReference type="PATRIC" id="fig|301148.3.peg.3879"/>
<evidence type="ECO:0000256" key="12">
    <source>
        <dbReference type="ARBA" id="ARBA00023268"/>
    </source>
</evidence>
<comment type="similarity">
    <text evidence="2 15">Belongs to the FPG family.</text>
</comment>
<dbReference type="Gene3D" id="1.10.8.50">
    <property type="match status" value="1"/>
</dbReference>
<feature type="binding site" evidence="15">
    <location>
        <position position="127"/>
    </location>
    <ligand>
        <name>DNA</name>
        <dbReference type="ChEBI" id="CHEBI:16991"/>
    </ligand>
</feature>
<dbReference type="InterPro" id="IPR010663">
    <property type="entry name" value="Znf_FPG/IleRS"/>
</dbReference>
<dbReference type="GO" id="GO:0034039">
    <property type="term" value="F:8-oxo-7,8-dihydroguanine DNA N-glycosylase activity"/>
    <property type="evidence" value="ECO:0007669"/>
    <property type="project" value="TreeGrafter"/>
</dbReference>
<dbReference type="Pfam" id="PF01149">
    <property type="entry name" value="Fapy_DNA_glyco"/>
    <property type="match status" value="1"/>
</dbReference>
<comment type="caution">
    <text evidence="15">Lacks conserved residue(s) required for the propagation of feature annotation.</text>
</comment>
<dbReference type="PROSITE" id="PS51068">
    <property type="entry name" value="FPG_CAT"/>
    <property type="match status" value="1"/>
</dbReference>
<dbReference type="FunFam" id="3.20.190.10:FF:000001">
    <property type="entry name" value="Formamidopyrimidine-DNA glycosylase"/>
    <property type="match status" value="1"/>
</dbReference>
<feature type="active site" description="Proton donor" evidence="15">
    <location>
        <position position="18"/>
    </location>
</feature>
<proteinExistence type="inferred from homology"/>
<evidence type="ECO:0000256" key="10">
    <source>
        <dbReference type="ARBA" id="ARBA00023204"/>
    </source>
</evidence>
<dbReference type="InterPro" id="IPR035937">
    <property type="entry name" value="FPG_N"/>
</dbReference>
<dbReference type="Pfam" id="PF06827">
    <property type="entry name" value="zf-FPG_IleRS"/>
    <property type="match status" value="1"/>
</dbReference>
<keyword evidence="7 15" id="KW-0378">Hydrolase</keyword>
<feature type="binding site" evidence="15">
    <location>
        <position position="108"/>
    </location>
    <ligand>
        <name>DNA</name>
        <dbReference type="ChEBI" id="CHEBI:16991"/>
    </ligand>
</feature>
<evidence type="ECO:0000313" key="18">
    <source>
        <dbReference type="EMBL" id="KYD17702.1"/>
    </source>
</evidence>
<keyword evidence="4 15" id="KW-0479">Metal-binding</keyword>
<dbReference type="SMART" id="SM00898">
    <property type="entry name" value="Fapy_DNA_glyco"/>
    <property type="match status" value="1"/>
</dbReference>
<evidence type="ECO:0000256" key="4">
    <source>
        <dbReference type="ARBA" id="ARBA00022723"/>
    </source>
</evidence>
<feature type="active site" description="Schiff-base intermediate with DNA" evidence="15">
    <location>
        <position position="17"/>
    </location>
</feature>
<feature type="domain" description="FPG-type" evidence="16">
    <location>
        <begin position="255"/>
        <end position="289"/>
    </location>
</feature>
<dbReference type="NCBIfam" id="TIGR00577">
    <property type="entry name" value="fpg"/>
    <property type="match status" value="1"/>
</dbReference>
<comment type="subunit">
    <text evidence="3 15">Monomer.</text>
</comment>
<keyword evidence="10 15" id="KW-0234">DNA repair</keyword>
<dbReference type="Pfam" id="PF06831">
    <property type="entry name" value="H2TH"/>
    <property type="match status" value="1"/>
</dbReference>
<keyword evidence="9 15" id="KW-0238">DNA-binding</keyword>
<dbReference type="SUPFAM" id="SSF46946">
    <property type="entry name" value="S13-like H2TH domain"/>
    <property type="match status" value="1"/>
</dbReference>
<gene>
    <name evidence="15" type="primary">mutM</name>
    <name evidence="15" type="synonym">fpg</name>
    <name evidence="18" type="ORF">B4135_2373</name>
</gene>
<comment type="function">
    <text evidence="15">Involved in base excision repair of DNA damaged by oxidation or by mutagenic agents. Acts as DNA glycosylase that recognizes and removes damaged bases. Has a preference for oxidized purines, such as 7,8-dihydro-8-oxoguanine (8-oxoG). Has AP (apurinic/apyrimidinic) lyase activity and introduces nicks in the DNA strand. Cleaves the DNA backbone by beta-delta elimination to generate a single-strand break at the site of the removed base with both 3'- and 5'-phosphates.</text>
</comment>
<dbReference type="EMBL" id="LQYT01000053">
    <property type="protein sequence ID" value="KYD17702.1"/>
    <property type="molecule type" value="Genomic_DNA"/>
</dbReference>
<dbReference type="GO" id="GO:0008270">
    <property type="term" value="F:zinc ion binding"/>
    <property type="evidence" value="ECO:0007669"/>
    <property type="project" value="UniProtKB-UniRule"/>
</dbReference>
<evidence type="ECO:0000256" key="1">
    <source>
        <dbReference type="ARBA" id="ARBA00001668"/>
    </source>
</evidence>
<evidence type="ECO:0000256" key="11">
    <source>
        <dbReference type="ARBA" id="ARBA00023239"/>
    </source>
</evidence>
<dbReference type="EC" id="3.2.2.23" evidence="15"/>
<evidence type="ECO:0000256" key="14">
    <source>
        <dbReference type="ARBA" id="ARBA00044632"/>
    </source>
</evidence>
<dbReference type="EC" id="4.2.99.18" evidence="15"/>
<dbReference type="InterPro" id="IPR010979">
    <property type="entry name" value="Ribosomal_uS13-like_H2TH"/>
</dbReference>
<dbReference type="AlphaFoldDB" id="A0A150M0G7"/>
<dbReference type="Gene3D" id="3.20.190.10">
    <property type="entry name" value="MutM-like, N-terminal"/>
    <property type="match status" value="1"/>
</dbReference>
<dbReference type="GO" id="GO:0003684">
    <property type="term" value="F:damaged DNA binding"/>
    <property type="evidence" value="ECO:0007669"/>
    <property type="project" value="InterPro"/>
</dbReference>
<evidence type="ECO:0000259" key="16">
    <source>
        <dbReference type="PROSITE" id="PS51066"/>
    </source>
</evidence>
<evidence type="ECO:0000256" key="15">
    <source>
        <dbReference type="HAMAP-Rule" id="MF_00103"/>
    </source>
</evidence>
<feature type="active site" description="Proton donor; for delta-elimination activity" evidence="15">
    <location>
        <position position="279"/>
    </location>
</feature>
<keyword evidence="11 15" id="KW-0456">Lyase</keyword>
<dbReference type="FunFam" id="1.10.8.50:FF:000003">
    <property type="entry name" value="Formamidopyrimidine-DNA glycosylase"/>
    <property type="match status" value="1"/>
</dbReference>
<dbReference type="SMART" id="SM01232">
    <property type="entry name" value="H2TH"/>
    <property type="match status" value="1"/>
</dbReference>
<name>A0A150M0G7_9BACI</name>
<comment type="caution">
    <text evidence="18">The sequence shown here is derived from an EMBL/GenBank/DDBJ whole genome shotgun (WGS) entry which is preliminary data.</text>
</comment>
<dbReference type="CDD" id="cd08966">
    <property type="entry name" value="EcFpg-like_N"/>
    <property type="match status" value="1"/>
</dbReference>
<dbReference type="InterPro" id="IPR012319">
    <property type="entry name" value="FPG_cat"/>
</dbReference>
<dbReference type="InterPro" id="IPR015887">
    <property type="entry name" value="DNA_glyclase_Znf_dom_DNA_BS"/>
</dbReference>
<keyword evidence="12 15" id="KW-0511">Multifunctional enzyme</keyword>
<evidence type="ECO:0000256" key="13">
    <source>
        <dbReference type="ARBA" id="ARBA00023295"/>
    </source>
</evidence>
<dbReference type="GO" id="GO:0140078">
    <property type="term" value="F:class I DNA-(apurinic or apyrimidinic site) endonuclease activity"/>
    <property type="evidence" value="ECO:0007669"/>
    <property type="project" value="UniProtKB-EC"/>
</dbReference>
<dbReference type="GO" id="GO:0006284">
    <property type="term" value="P:base-excision repair"/>
    <property type="evidence" value="ECO:0007669"/>
    <property type="project" value="InterPro"/>
</dbReference>
<dbReference type="SUPFAM" id="SSF81624">
    <property type="entry name" value="N-terminal domain of MutM-like DNA repair proteins"/>
    <property type="match status" value="1"/>
</dbReference>
<keyword evidence="8 15" id="KW-0862">Zinc</keyword>
<evidence type="ECO:0000259" key="17">
    <source>
        <dbReference type="PROSITE" id="PS51068"/>
    </source>
</evidence>
<dbReference type="InterPro" id="IPR020629">
    <property type="entry name" value="FPG_Glyclase"/>
</dbReference>
<dbReference type="PANTHER" id="PTHR22993">
    <property type="entry name" value="FORMAMIDOPYRIMIDINE-DNA GLYCOSYLASE"/>
    <property type="match status" value="1"/>
</dbReference>
<dbReference type="GO" id="GO:0003690">
    <property type="term" value="F:double-stranded DNA binding"/>
    <property type="evidence" value="ECO:0007669"/>
    <property type="project" value="UniProtKB-ARBA"/>
</dbReference>
<dbReference type="InterPro" id="IPR015886">
    <property type="entry name" value="H2TH_FPG"/>
</dbReference>
<evidence type="ECO:0000256" key="2">
    <source>
        <dbReference type="ARBA" id="ARBA00009409"/>
    </source>
</evidence>
<organism evidence="18 19">
    <name type="scientific">Caldibacillus debilis</name>
    <dbReference type="NCBI Taxonomy" id="301148"/>
    <lineage>
        <taxon>Bacteria</taxon>
        <taxon>Bacillati</taxon>
        <taxon>Bacillota</taxon>
        <taxon>Bacilli</taxon>
        <taxon>Bacillales</taxon>
        <taxon>Bacillaceae</taxon>
        <taxon>Caldibacillus</taxon>
    </lineage>
</organism>
<evidence type="ECO:0000256" key="3">
    <source>
        <dbReference type="ARBA" id="ARBA00011245"/>
    </source>
</evidence>
<dbReference type="NCBIfam" id="NF002211">
    <property type="entry name" value="PRK01103.1"/>
    <property type="match status" value="1"/>
</dbReference>
<keyword evidence="6 15" id="KW-0863">Zinc-finger</keyword>
<evidence type="ECO:0000256" key="8">
    <source>
        <dbReference type="ARBA" id="ARBA00022833"/>
    </source>
</evidence>
<evidence type="ECO:0000256" key="7">
    <source>
        <dbReference type="ARBA" id="ARBA00022801"/>
    </source>
</evidence>
<keyword evidence="5 15" id="KW-0227">DNA damage</keyword>
<dbReference type="STRING" id="301148.B4135_2373"/>
<feature type="domain" description="Formamidopyrimidine-DNA glycosylase catalytic" evidence="17">
    <location>
        <begin position="17"/>
        <end position="130"/>
    </location>
</feature>